<name>A0A317SSB1_9PEZI</name>
<feature type="region of interest" description="Disordered" evidence="1">
    <location>
        <begin position="1"/>
        <end position="37"/>
    </location>
</feature>
<feature type="compositionally biased region" description="Polar residues" evidence="1">
    <location>
        <begin position="1"/>
        <end position="14"/>
    </location>
</feature>
<keyword evidence="2" id="KW-1133">Transmembrane helix</keyword>
<dbReference type="Proteomes" id="UP000246991">
    <property type="component" value="Unassembled WGS sequence"/>
</dbReference>
<protein>
    <submittedName>
        <fullName evidence="3">Uncharacterized protein</fullName>
    </submittedName>
</protein>
<comment type="caution">
    <text evidence="3">The sequence shown here is derived from an EMBL/GenBank/DDBJ whole genome shotgun (WGS) entry which is preliminary data.</text>
</comment>
<evidence type="ECO:0000256" key="1">
    <source>
        <dbReference type="SAM" id="MobiDB-lite"/>
    </source>
</evidence>
<sequence length="113" mass="12666">MTISKDSSDISQQPCDGEEGGMEAPSPLARPPKTWIRPATGSPVEDLAILEDEYEQKGLWMTARKTLCFMGVLAACFFGWCGGVLRRRERRDHLVLDNRRPAWASSIPEKCEL</sequence>
<organism evidence="3 4">
    <name type="scientific">Tuber magnatum</name>
    <name type="common">white Piedmont truffle</name>
    <dbReference type="NCBI Taxonomy" id="42249"/>
    <lineage>
        <taxon>Eukaryota</taxon>
        <taxon>Fungi</taxon>
        <taxon>Dikarya</taxon>
        <taxon>Ascomycota</taxon>
        <taxon>Pezizomycotina</taxon>
        <taxon>Pezizomycetes</taxon>
        <taxon>Pezizales</taxon>
        <taxon>Tuberaceae</taxon>
        <taxon>Tuber</taxon>
    </lineage>
</organism>
<gene>
    <name evidence="3" type="ORF">C7212DRAFT_322252</name>
</gene>
<dbReference type="AlphaFoldDB" id="A0A317SSB1"/>
<accession>A0A317SSB1</accession>
<reference evidence="3 4" key="1">
    <citation type="submission" date="2018-03" db="EMBL/GenBank/DDBJ databases">
        <title>Genomes of Pezizomycetes fungi and the evolution of truffles.</title>
        <authorList>
            <person name="Murat C."/>
            <person name="Payen T."/>
            <person name="Noel B."/>
            <person name="Kuo A."/>
            <person name="Martin F.M."/>
        </authorList>
    </citation>
    <scope>NUCLEOTIDE SEQUENCE [LARGE SCALE GENOMIC DNA]</scope>
    <source>
        <strain evidence="3">091103-1</strain>
    </source>
</reference>
<evidence type="ECO:0000313" key="4">
    <source>
        <dbReference type="Proteomes" id="UP000246991"/>
    </source>
</evidence>
<keyword evidence="4" id="KW-1185">Reference proteome</keyword>
<evidence type="ECO:0000313" key="3">
    <source>
        <dbReference type="EMBL" id="PWW76326.1"/>
    </source>
</evidence>
<evidence type="ECO:0000256" key="2">
    <source>
        <dbReference type="SAM" id="Phobius"/>
    </source>
</evidence>
<keyword evidence="2" id="KW-0472">Membrane</keyword>
<feature type="transmembrane region" description="Helical" evidence="2">
    <location>
        <begin position="67"/>
        <end position="85"/>
    </location>
</feature>
<proteinExistence type="predicted"/>
<dbReference type="EMBL" id="PYWC01000035">
    <property type="protein sequence ID" value="PWW76326.1"/>
    <property type="molecule type" value="Genomic_DNA"/>
</dbReference>
<keyword evidence="2" id="KW-0812">Transmembrane</keyword>